<dbReference type="PANTHER" id="PTHR43685:SF2">
    <property type="entry name" value="GLYCOSYLTRANSFERASE 2-LIKE DOMAIN-CONTAINING PROTEIN"/>
    <property type="match status" value="1"/>
</dbReference>
<dbReference type="AlphaFoldDB" id="A0A6N3IZ41"/>
<proteinExistence type="predicted"/>
<accession>A0A6N3IZ41</accession>
<dbReference type="Pfam" id="PF00535">
    <property type="entry name" value="Glycos_transf_2"/>
    <property type="match status" value="1"/>
</dbReference>
<sequence length="317" mass="35775">MGLSVIIPCHNVAEFITEAVFSLGSLDRPDIELIFVDDASTDQTGTLLERVRARHSSVSILTHSLNQGVASARNTGIDAAQGRYIAFLDADDFVAVGYFEELLRQAERLGCDFLRTDHVRVSGRKRTIERVPFGPRGTRCDPRSGILPVDRKTSVDYPYPWAGIYSRRLFERGLLHFTAGLHTCEDRAWNWRLHLRAESFAVVGLTGVFYRRGTAHSLTAITDPRQFDFIPAFDQIVEDVLTDPDADRLLPKALRSFRAMMCYHLKRLPDYQAGHADTLRTLCRTAADKLPREPFRMVIADLDPVRRAQMTDLVGRG</sequence>
<organism evidence="2">
    <name type="scientific">uncultured Propionibacteriaceae bacterium</name>
    <dbReference type="NCBI Taxonomy" id="257457"/>
    <lineage>
        <taxon>Bacteria</taxon>
        <taxon>Bacillati</taxon>
        <taxon>Actinomycetota</taxon>
        <taxon>Actinomycetes</taxon>
        <taxon>Propionibacteriales</taxon>
        <taxon>Propionibacteriaceae</taxon>
        <taxon>environmental samples</taxon>
    </lineage>
</organism>
<dbReference type="SUPFAM" id="SSF53448">
    <property type="entry name" value="Nucleotide-diphospho-sugar transferases"/>
    <property type="match status" value="1"/>
</dbReference>
<evidence type="ECO:0000259" key="1">
    <source>
        <dbReference type="Pfam" id="PF00535"/>
    </source>
</evidence>
<reference evidence="2" key="1">
    <citation type="submission" date="2020-02" db="EMBL/GenBank/DDBJ databases">
        <authorList>
            <person name="Meier V. D."/>
        </authorList>
    </citation>
    <scope>NUCLEOTIDE SEQUENCE</scope>
    <source>
        <strain evidence="2">AVDCRST_MAG75</strain>
    </source>
</reference>
<dbReference type="CDD" id="cd00761">
    <property type="entry name" value="Glyco_tranf_GTA_type"/>
    <property type="match status" value="1"/>
</dbReference>
<dbReference type="PANTHER" id="PTHR43685">
    <property type="entry name" value="GLYCOSYLTRANSFERASE"/>
    <property type="match status" value="1"/>
</dbReference>
<dbReference type="EMBL" id="CADCUO010000201">
    <property type="protein sequence ID" value="CAA9412481.1"/>
    <property type="molecule type" value="Genomic_DNA"/>
</dbReference>
<dbReference type="InterPro" id="IPR001173">
    <property type="entry name" value="Glyco_trans_2-like"/>
</dbReference>
<feature type="domain" description="Glycosyltransferase 2-like" evidence="1">
    <location>
        <begin position="4"/>
        <end position="146"/>
    </location>
</feature>
<gene>
    <name evidence="2" type="ORF">AVDCRST_MAG75-2844</name>
</gene>
<dbReference type="InterPro" id="IPR029044">
    <property type="entry name" value="Nucleotide-diphossugar_trans"/>
</dbReference>
<dbReference type="Gene3D" id="3.90.550.10">
    <property type="entry name" value="Spore Coat Polysaccharide Biosynthesis Protein SpsA, Chain A"/>
    <property type="match status" value="1"/>
</dbReference>
<protein>
    <recommendedName>
        <fullName evidence="1">Glycosyltransferase 2-like domain-containing protein</fullName>
    </recommendedName>
</protein>
<name>A0A6N3IZ41_9ACTN</name>
<dbReference type="InterPro" id="IPR050834">
    <property type="entry name" value="Glycosyltransf_2"/>
</dbReference>
<evidence type="ECO:0000313" key="2">
    <source>
        <dbReference type="EMBL" id="CAA9412481.1"/>
    </source>
</evidence>